<comment type="caution">
    <text evidence="1">The sequence shown here is derived from an EMBL/GenBank/DDBJ whole genome shotgun (WGS) entry which is preliminary data.</text>
</comment>
<evidence type="ECO:0000313" key="1">
    <source>
        <dbReference type="EMBL" id="KAK3791931.1"/>
    </source>
</evidence>
<organism evidence="1 2">
    <name type="scientific">Elysia crispata</name>
    <name type="common">lettuce slug</name>
    <dbReference type="NCBI Taxonomy" id="231223"/>
    <lineage>
        <taxon>Eukaryota</taxon>
        <taxon>Metazoa</taxon>
        <taxon>Spiralia</taxon>
        <taxon>Lophotrochozoa</taxon>
        <taxon>Mollusca</taxon>
        <taxon>Gastropoda</taxon>
        <taxon>Heterobranchia</taxon>
        <taxon>Euthyneura</taxon>
        <taxon>Panpulmonata</taxon>
        <taxon>Sacoglossa</taxon>
        <taxon>Placobranchoidea</taxon>
        <taxon>Plakobranchidae</taxon>
        <taxon>Elysia</taxon>
    </lineage>
</organism>
<gene>
    <name evidence="1" type="ORF">RRG08_065483</name>
</gene>
<name>A0AAE1ARE3_9GAST</name>
<keyword evidence="2" id="KW-1185">Reference proteome</keyword>
<protein>
    <submittedName>
        <fullName evidence="1">Uncharacterized protein</fullName>
    </submittedName>
</protein>
<proteinExistence type="predicted"/>
<evidence type="ECO:0000313" key="2">
    <source>
        <dbReference type="Proteomes" id="UP001283361"/>
    </source>
</evidence>
<sequence>MESTPYESLNSLIKIYIHENEATLSKADVLDLYKGCSFARSNSSSFEIDARFKLDSRKREIETRRLPALLLE</sequence>
<accession>A0AAE1ARE3</accession>
<dbReference type="EMBL" id="JAWDGP010001427">
    <property type="protein sequence ID" value="KAK3791931.1"/>
    <property type="molecule type" value="Genomic_DNA"/>
</dbReference>
<dbReference type="AlphaFoldDB" id="A0AAE1ARE3"/>
<dbReference type="Proteomes" id="UP001283361">
    <property type="component" value="Unassembled WGS sequence"/>
</dbReference>
<reference evidence="1" key="1">
    <citation type="journal article" date="2023" name="G3 (Bethesda)">
        <title>A reference genome for the long-term kleptoplast-retaining sea slug Elysia crispata morphotype clarki.</title>
        <authorList>
            <person name="Eastman K.E."/>
            <person name="Pendleton A.L."/>
            <person name="Shaikh M.A."/>
            <person name="Suttiyut T."/>
            <person name="Ogas R."/>
            <person name="Tomko P."/>
            <person name="Gavelis G."/>
            <person name="Widhalm J.R."/>
            <person name="Wisecaver J.H."/>
        </authorList>
    </citation>
    <scope>NUCLEOTIDE SEQUENCE</scope>
    <source>
        <strain evidence="1">ECLA1</strain>
    </source>
</reference>